<accession>A0A382B3M3</accession>
<dbReference type="Gene3D" id="3.10.180.10">
    <property type="entry name" value="2,3-Dihydroxybiphenyl 1,2-Dioxygenase, domain 1"/>
    <property type="match status" value="1"/>
</dbReference>
<evidence type="ECO:0000313" key="2">
    <source>
        <dbReference type="EMBL" id="SVB08204.1"/>
    </source>
</evidence>
<name>A0A382B3M3_9ZZZZ</name>
<dbReference type="Pfam" id="PF00903">
    <property type="entry name" value="Glyoxalase"/>
    <property type="match status" value="1"/>
</dbReference>
<feature type="domain" description="VOC" evidence="1">
    <location>
        <begin position="3"/>
        <end position="124"/>
    </location>
</feature>
<proteinExistence type="predicted"/>
<feature type="non-terminal residue" evidence="2">
    <location>
        <position position="126"/>
    </location>
</feature>
<dbReference type="PROSITE" id="PS51819">
    <property type="entry name" value="VOC"/>
    <property type="match status" value="1"/>
</dbReference>
<sequence length="126" mass="14077">MSKLRHIAMQVPNLEEAANFYESVFEMDRVGEAESPVGNAISLSDGIMNLTLLYFPDGKGGMINSRDWAGLHHFGFVVDDKESTTQKIEKAGGEFFMELPEYPGVDAETKFKDVNGVVFDVSEHNW</sequence>
<dbReference type="InterPro" id="IPR037523">
    <property type="entry name" value="VOC_core"/>
</dbReference>
<protein>
    <recommendedName>
        <fullName evidence="1">VOC domain-containing protein</fullName>
    </recommendedName>
</protein>
<gene>
    <name evidence="2" type="ORF">METZ01_LOCUS161058</name>
</gene>
<reference evidence="2" key="1">
    <citation type="submission" date="2018-05" db="EMBL/GenBank/DDBJ databases">
        <authorList>
            <person name="Lanie J.A."/>
            <person name="Ng W.-L."/>
            <person name="Kazmierczak K.M."/>
            <person name="Andrzejewski T.M."/>
            <person name="Davidsen T.M."/>
            <person name="Wayne K.J."/>
            <person name="Tettelin H."/>
            <person name="Glass J.I."/>
            <person name="Rusch D."/>
            <person name="Podicherti R."/>
            <person name="Tsui H.-C.T."/>
            <person name="Winkler M.E."/>
        </authorList>
    </citation>
    <scope>NUCLEOTIDE SEQUENCE</scope>
</reference>
<evidence type="ECO:0000259" key="1">
    <source>
        <dbReference type="PROSITE" id="PS51819"/>
    </source>
</evidence>
<dbReference type="AlphaFoldDB" id="A0A382B3M3"/>
<dbReference type="SUPFAM" id="SSF54593">
    <property type="entry name" value="Glyoxalase/Bleomycin resistance protein/Dihydroxybiphenyl dioxygenase"/>
    <property type="match status" value="1"/>
</dbReference>
<dbReference type="InterPro" id="IPR029068">
    <property type="entry name" value="Glyas_Bleomycin-R_OHBP_Dase"/>
</dbReference>
<dbReference type="InterPro" id="IPR004360">
    <property type="entry name" value="Glyas_Fos-R_dOase_dom"/>
</dbReference>
<dbReference type="EMBL" id="UINC01027994">
    <property type="protein sequence ID" value="SVB08204.1"/>
    <property type="molecule type" value="Genomic_DNA"/>
</dbReference>
<organism evidence="2">
    <name type="scientific">marine metagenome</name>
    <dbReference type="NCBI Taxonomy" id="408172"/>
    <lineage>
        <taxon>unclassified sequences</taxon>
        <taxon>metagenomes</taxon>
        <taxon>ecological metagenomes</taxon>
    </lineage>
</organism>
<dbReference type="CDD" id="cd06587">
    <property type="entry name" value="VOC"/>
    <property type="match status" value="1"/>
</dbReference>